<gene>
    <name evidence="3" type="ORF">DEF24_15335</name>
</gene>
<organism evidence="3 4">
    <name type="scientific">Marinitenerispora sediminis</name>
    <dbReference type="NCBI Taxonomy" id="1931232"/>
    <lineage>
        <taxon>Bacteria</taxon>
        <taxon>Bacillati</taxon>
        <taxon>Actinomycetota</taxon>
        <taxon>Actinomycetes</taxon>
        <taxon>Streptosporangiales</taxon>
        <taxon>Nocardiopsidaceae</taxon>
        <taxon>Marinitenerispora</taxon>
    </lineage>
</organism>
<evidence type="ECO:0000256" key="1">
    <source>
        <dbReference type="SAM" id="MobiDB-lite"/>
    </source>
</evidence>
<dbReference type="RefSeq" id="WP_114397400.1">
    <property type="nucleotide sequence ID" value="NZ_QEIM01000035.1"/>
</dbReference>
<dbReference type="EMBL" id="QEIN01000113">
    <property type="protein sequence ID" value="RCV57324.1"/>
    <property type="molecule type" value="Genomic_DNA"/>
</dbReference>
<accession>A0A368T443</accession>
<evidence type="ECO:0000313" key="3">
    <source>
        <dbReference type="EMBL" id="RCV57324.1"/>
    </source>
</evidence>
<sequence>MFSVRRRRRTAPWTWARALLLLCVLTGVAGMHTLGHPHPEEHRAAAAVSVPAADHAEPSTARTAMDGPDSGSDSPPPMDPTAVCLAVGGLVLALLGVAAAALPRWPGTAARARARVRRRPAPDESPPRPPSLSRLQVLRI</sequence>
<dbReference type="AlphaFoldDB" id="A0A368T443"/>
<feature type="region of interest" description="Disordered" evidence="1">
    <location>
        <begin position="42"/>
        <end position="80"/>
    </location>
</feature>
<dbReference type="Pfam" id="PF19650">
    <property type="entry name" value="DUF6153"/>
    <property type="match status" value="1"/>
</dbReference>
<keyword evidence="4" id="KW-1185">Reference proteome</keyword>
<dbReference type="InterPro" id="IPR046151">
    <property type="entry name" value="DUF6153"/>
</dbReference>
<evidence type="ECO:0000256" key="2">
    <source>
        <dbReference type="SAM" id="Phobius"/>
    </source>
</evidence>
<keyword evidence="2" id="KW-1133">Transmembrane helix</keyword>
<keyword evidence="2" id="KW-0812">Transmembrane</keyword>
<dbReference type="Proteomes" id="UP000253318">
    <property type="component" value="Unassembled WGS sequence"/>
</dbReference>
<proteinExistence type="predicted"/>
<name>A0A368T443_9ACTN</name>
<feature type="region of interest" description="Disordered" evidence="1">
    <location>
        <begin position="108"/>
        <end position="140"/>
    </location>
</feature>
<comment type="caution">
    <text evidence="3">The sequence shown here is derived from an EMBL/GenBank/DDBJ whole genome shotgun (WGS) entry which is preliminary data.</text>
</comment>
<reference evidence="3 4" key="1">
    <citation type="submission" date="2018-04" db="EMBL/GenBank/DDBJ databases">
        <title>Novel actinobacteria from marine sediment.</title>
        <authorList>
            <person name="Ng Z.Y."/>
            <person name="Tan G.Y.A."/>
        </authorList>
    </citation>
    <scope>NUCLEOTIDE SEQUENCE [LARGE SCALE GENOMIC DNA]</scope>
    <source>
        <strain evidence="3 4">TPS81</strain>
    </source>
</reference>
<protein>
    <submittedName>
        <fullName evidence="3">Uncharacterized protein</fullName>
    </submittedName>
</protein>
<feature type="transmembrane region" description="Helical" evidence="2">
    <location>
        <begin position="80"/>
        <end position="102"/>
    </location>
</feature>
<evidence type="ECO:0000313" key="4">
    <source>
        <dbReference type="Proteomes" id="UP000253318"/>
    </source>
</evidence>
<keyword evidence="2" id="KW-0472">Membrane</keyword>
<feature type="compositionally biased region" description="Low complexity" evidence="1">
    <location>
        <begin position="131"/>
        <end position="140"/>
    </location>
</feature>